<protein>
    <submittedName>
        <fullName evidence="2">Uncharacterized protein</fullName>
    </submittedName>
</protein>
<dbReference type="AlphaFoldDB" id="A0A2J5HTW3"/>
<evidence type="ECO:0000256" key="1">
    <source>
        <dbReference type="SAM" id="Phobius"/>
    </source>
</evidence>
<dbReference type="EMBL" id="KZ559543">
    <property type="protein sequence ID" value="PLN80809.1"/>
    <property type="molecule type" value="Genomic_DNA"/>
</dbReference>
<keyword evidence="1" id="KW-1133">Transmembrane helix</keyword>
<feature type="transmembrane region" description="Helical" evidence="1">
    <location>
        <begin position="36"/>
        <end position="55"/>
    </location>
</feature>
<keyword evidence="1" id="KW-0472">Membrane</keyword>
<keyword evidence="1" id="KW-0812">Transmembrane</keyword>
<dbReference type="Proteomes" id="UP000235023">
    <property type="component" value="Unassembled WGS sequence"/>
</dbReference>
<sequence length="67" mass="7705">MGRVGRSKVWRWRQVVNDVHGLLAVNVSEVLFICHILRRLFLVIVVVLLVGVVPCKADENKKNLRNE</sequence>
<name>A0A2J5HTW3_9EURO</name>
<gene>
    <name evidence="2" type="ORF">BDW42DRAFT_170192</name>
</gene>
<accession>A0A2J5HTW3</accession>
<evidence type="ECO:0000313" key="3">
    <source>
        <dbReference type="Proteomes" id="UP000235023"/>
    </source>
</evidence>
<evidence type="ECO:0000313" key="2">
    <source>
        <dbReference type="EMBL" id="PLN80809.1"/>
    </source>
</evidence>
<proteinExistence type="predicted"/>
<reference evidence="3" key="1">
    <citation type="submission" date="2017-12" db="EMBL/GenBank/DDBJ databases">
        <authorList>
            <consortium name="DOE Joint Genome Institute"/>
            <person name="Mondo S.J."/>
            <person name="Kjaerbolling I."/>
            <person name="Vesth T.C."/>
            <person name="Frisvad J.C."/>
            <person name="Nybo J.L."/>
            <person name="Theobald S."/>
            <person name="Kuo A."/>
            <person name="Bowyer P."/>
            <person name="Matsuda Y."/>
            <person name="Lyhne E.K."/>
            <person name="Kogle M.E."/>
            <person name="Clum A."/>
            <person name="Lipzen A."/>
            <person name="Salamov A."/>
            <person name="Ngan C.Y."/>
            <person name="Daum C."/>
            <person name="Chiniquy J."/>
            <person name="Barry K."/>
            <person name="LaButti K."/>
            <person name="Haridas S."/>
            <person name="Simmons B.A."/>
            <person name="Magnuson J.K."/>
            <person name="Mortensen U.H."/>
            <person name="Larsen T.O."/>
            <person name="Grigoriev I.V."/>
            <person name="Baker S.E."/>
            <person name="Andersen M.R."/>
            <person name="Nordberg H.P."/>
            <person name="Cantor M.N."/>
            <person name="Hua S.X."/>
        </authorList>
    </citation>
    <scope>NUCLEOTIDE SEQUENCE [LARGE SCALE GENOMIC DNA]</scope>
    <source>
        <strain evidence="3">IBT 19404</strain>
    </source>
</reference>
<organism evidence="2 3">
    <name type="scientific">Aspergillus taichungensis</name>
    <dbReference type="NCBI Taxonomy" id="482145"/>
    <lineage>
        <taxon>Eukaryota</taxon>
        <taxon>Fungi</taxon>
        <taxon>Dikarya</taxon>
        <taxon>Ascomycota</taxon>
        <taxon>Pezizomycotina</taxon>
        <taxon>Eurotiomycetes</taxon>
        <taxon>Eurotiomycetidae</taxon>
        <taxon>Eurotiales</taxon>
        <taxon>Aspergillaceae</taxon>
        <taxon>Aspergillus</taxon>
        <taxon>Aspergillus subgen. Circumdati</taxon>
    </lineage>
</organism>
<keyword evidence="3" id="KW-1185">Reference proteome</keyword>